<feature type="transmembrane region" description="Helical" evidence="1">
    <location>
        <begin position="221"/>
        <end position="241"/>
    </location>
</feature>
<dbReference type="Proteomes" id="UP000533476">
    <property type="component" value="Unassembled WGS sequence"/>
</dbReference>
<comment type="caution">
    <text evidence="2">The sequence shown here is derived from an EMBL/GenBank/DDBJ whole genome shotgun (WGS) entry which is preliminary data.</text>
</comment>
<keyword evidence="3" id="KW-1185">Reference proteome</keyword>
<name>A0A7Y0L4R1_9FIRM</name>
<evidence type="ECO:0000313" key="2">
    <source>
        <dbReference type="EMBL" id="NMP23200.1"/>
    </source>
</evidence>
<dbReference type="RefSeq" id="WP_169100267.1">
    <property type="nucleotide sequence ID" value="NZ_JABBVZ010000043.1"/>
</dbReference>
<feature type="transmembrane region" description="Helical" evidence="1">
    <location>
        <begin position="12"/>
        <end position="42"/>
    </location>
</feature>
<dbReference type="EMBL" id="JABBVZ010000043">
    <property type="protein sequence ID" value="NMP23200.1"/>
    <property type="molecule type" value="Genomic_DNA"/>
</dbReference>
<feature type="transmembrane region" description="Helical" evidence="1">
    <location>
        <begin position="141"/>
        <end position="165"/>
    </location>
</feature>
<keyword evidence="1" id="KW-0472">Membrane</keyword>
<evidence type="ECO:0000256" key="1">
    <source>
        <dbReference type="SAM" id="Phobius"/>
    </source>
</evidence>
<organism evidence="2 3">
    <name type="scientific">Sulfobacillus harzensis</name>
    <dbReference type="NCBI Taxonomy" id="2729629"/>
    <lineage>
        <taxon>Bacteria</taxon>
        <taxon>Bacillati</taxon>
        <taxon>Bacillota</taxon>
        <taxon>Clostridia</taxon>
        <taxon>Eubacteriales</taxon>
        <taxon>Clostridiales Family XVII. Incertae Sedis</taxon>
        <taxon>Sulfobacillus</taxon>
    </lineage>
</organism>
<proteinExistence type="predicted"/>
<dbReference type="AlphaFoldDB" id="A0A7Y0L4R1"/>
<keyword evidence="1" id="KW-1133">Transmembrane helix</keyword>
<protein>
    <recommendedName>
        <fullName evidence="4">DUF4129 domain-containing protein</fullName>
    </recommendedName>
</protein>
<feature type="transmembrane region" description="Helical" evidence="1">
    <location>
        <begin position="110"/>
        <end position="129"/>
    </location>
</feature>
<accession>A0A7Y0L4R1</accession>
<keyword evidence="1" id="KW-0812">Transmembrane</keyword>
<gene>
    <name evidence="2" type="ORF">HIJ39_12715</name>
</gene>
<sequence length="350" mass="38162">MSSRIAQLALYWIAFSTLAIAAGLPQIVALILLLSGLAAVLIRQAGVRYGAEAALVVVAGVTLKSGGAALFAALMGAAALNAMLPGHLSPNRPIGIAIAGTTIADFIKPWAAWTFIPVIALSLWTLLGANEAHPSTARHRLNLAGGLALVSALLSVAAGFLAGVIPWQRLLGGLFAAVTYPFVKVATNLRPFHIKARKNPFKPSVRHIKAHPLPASPPNHAVLWIMTGLVSLLVLAAIIYFGRRYWTESLEPVEAETGANAIIRETLADEEVVAGLSRRRERLTPVRHFVRRRHQLAAEKRIPGETLREWVQRTGTDVPDKALRIYEEVRYGNQDDTRERRHTIEKLWRT</sequence>
<feature type="transmembrane region" description="Helical" evidence="1">
    <location>
        <begin position="54"/>
        <end position="80"/>
    </location>
</feature>
<reference evidence="2 3" key="1">
    <citation type="submission" date="2020-04" db="EMBL/GenBank/DDBJ databases">
        <authorList>
            <person name="Zhang R."/>
            <person name="Schippers A."/>
        </authorList>
    </citation>
    <scope>NUCLEOTIDE SEQUENCE [LARGE SCALE GENOMIC DNA]</scope>
    <source>
        <strain evidence="2 3">DSM 109850</strain>
    </source>
</reference>
<evidence type="ECO:0000313" key="3">
    <source>
        <dbReference type="Proteomes" id="UP000533476"/>
    </source>
</evidence>
<evidence type="ECO:0008006" key="4">
    <source>
        <dbReference type="Google" id="ProtNLM"/>
    </source>
</evidence>